<dbReference type="Proteomes" id="UP001172708">
    <property type="component" value="Unassembled WGS sequence"/>
</dbReference>
<proteinExistence type="predicted"/>
<dbReference type="EMBL" id="JAUHQA010000001">
    <property type="protein sequence ID" value="MDN4480428.1"/>
    <property type="molecule type" value="Genomic_DNA"/>
</dbReference>
<organism evidence="2 3">
    <name type="scientific">Demequina muriae</name>
    <dbReference type="NCBI Taxonomy" id="3051664"/>
    <lineage>
        <taxon>Bacteria</taxon>
        <taxon>Bacillati</taxon>
        <taxon>Actinomycetota</taxon>
        <taxon>Actinomycetes</taxon>
        <taxon>Micrococcales</taxon>
        <taxon>Demequinaceae</taxon>
        <taxon>Demequina</taxon>
    </lineage>
</organism>
<dbReference type="Gene3D" id="3.40.50.2000">
    <property type="entry name" value="Glycogen Phosphorylase B"/>
    <property type="match status" value="2"/>
</dbReference>
<sequence length="781" mass="85157">MSSPADVSIIIPVHNDEGWISTALESCLRQTLDTIEVICVDDASTDSTREVIEGFQSRDPRVRLIRMESNVSALQCRRVGVESAQADHILFLDGDDELAPDAAKRAVAKARAANADLVGFGVEVLNPDGRTVGGYQSRLRHAHASLEGDAVLPGLFPVGKPAQGQLWRYLFATSLLRDAYRMLPAELVLRRVNDLPVMFLVAALAKRYVSMEDHLYKYYFRRGGSGHPVEELSQFEFYLSAIDSIDSIAPAVSELAASSADAAQLHASYDSARLALIANVLGYLQSNVNPALRTESLALLHDRVSPHDVVTAAVTFGKDALEVLAEHGTRLVLGERPVRSVLLVTATLTTGGVSAVLLSQARYLIEAGCQVTIAARRAGSDLDGLPDGARFVEVGGDGLAERVETWAEVCRRDAIDVIIDHQILYSRDWPAYALMARALGVPTIGWIHNFALRPVYDQGTLSTFLTTHLNALATLVTLSPLDVAFWKLRGIAHTAYLPNPPSPMLLESSGITEPKPAPQGRLELVWVGRLDQHTKQVRQLVDVAAELQRLSVDFHLSIIGPEWAGFTEADLAAEVDGRGLSGSVTVVGPLRGEALIAAIDTADVFVTTSIIEGYQLTLAEAQARGLPVAMYELPWLTLVQDNHGLIVAPQSDATALARQIAVLVDDPDRYQRLSAASIEAAERARSYDFRDLYQRVIAGTLPPEYSPEPTLDDAKQLIDWTIFYAERHAPGSRARRRAGRARDTSLAGRAKRRLATGARGVVRTVPRLEPLARRLRSRFTT</sequence>
<dbReference type="Pfam" id="PF00535">
    <property type="entry name" value="Glycos_transf_2"/>
    <property type="match status" value="1"/>
</dbReference>
<dbReference type="SUPFAM" id="SSF53756">
    <property type="entry name" value="UDP-Glycosyltransferase/glycogen phosphorylase"/>
    <property type="match status" value="1"/>
</dbReference>
<dbReference type="Pfam" id="PF13692">
    <property type="entry name" value="Glyco_trans_1_4"/>
    <property type="match status" value="1"/>
</dbReference>
<protein>
    <submittedName>
        <fullName evidence="2">Glycosyltransferase</fullName>
        <ecNumber evidence="2">2.4.-.-</ecNumber>
    </submittedName>
</protein>
<keyword evidence="3" id="KW-1185">Reference proteome</keyword>
<dbReference type="CDD" id="cd00761">
    <property type="entry name" value="Glyco_tranf_GTA_type"/>
    <property type="match status" value="1"/>
</dbReference>
<evidence type="ECO:0000313" key="2">
    <source>
        <dbReference type="EMBL" id="MDN4480428.1"/>
    </source>
</evidence>
<evidence type="ECO:0000259" key="1">
    <source>
        <dbReference type="Pfam" id="PF00535"/>
    </source>
</evidence>
<reference evidence="2" key="1">
    <citation type="submission" date="2023-06" db="EMBL/GenBank/DDBJ databases">
        <title>Egi l300058.</title>
        <authorList>
            <person name="Gao L."/>
            <person name="Fang B.-Z."/>
            <person name="Li W.-J."/>
        </authorList>
    </citation>
    <scope>NUCLEOTIDE SEQUENCE</scope>
    <source>
        <strain evidence="2">EGI L300058</strain>
    </source>
</reference>
<dbReference type="InterPro" id="IPR029044">
    <property type="entry name" value="Nucleotide-diphossugar_trans"/>
</dbReference>
<dbReference type="PANTHER" id="PTHR43685">
    <property type="entry name" value="GLYCOSYLTRANSFERASE"/>
    <property type="match status" value="1"/>
</dbReference>
<dbReference type="CDD" id="cd03801">
    <property type="entry name" value="GT4_PimA-like"/>
    <property type="match status" value="1"/>
</dbReference>
<keyword evidence="2" id="KW-0328">Glycosyltransferase</keyword>
<feature type="domain" description="Glycosyltransferase 2-like" evidence="1">
    <location>
        <begin position="8"/>
        <end position="130"/>
    </location>
</feature>
<dbReference type="GO" id="GO:0016757">
    <property type="term" value="F:glycosyltransferase activity"/>
    <property type="evidence" value="ECO:0007669"/>
    <property type="project" value="UniProtKB-KW"/>
</dbReference>
<evidence type="ECO:0000313" key="3">
    <source>
        <dbReference type="Proteomes" id="UP001172708"/>
    </source>
</evidence>
<dbReference type="Gene3D" id="3.90.550.10">
    <property type="entry name" value="Spore Coat Polysaccharide Biosynthesis Protein SpsA, Chain A"/>
    <property type="match status" value="1"/>
</dbReference>
<dbReference type="RefSeq" id="WP_301141822.1">
    <property type="nucleotide sequence ID" value="NZ_JAUHQA010000001.1"/>
</dbReference>
<comment type="caution">
    <text evidence="2">The sequence shown here is derived from an EMBL/GenBank/DDBJ whole genome shotgun (WGS) entry which is preliminary data.</text>
</comment>
<name>A0ABT8GG62_9MICO</name>
<dbReference type="InterPro" id="IPR050834">
    <property type="entry name" value="Glycosyltransf_2"/>
</dbReference>
<accession>A0ABT8GG62</accession>
<dbReference type="InterPro" id="IPR001173">
    <property type="entry name" value="Glyco_trans_2-like"/>
</dbReference>
<gene>
    <name evidence="2" type="ORF">QQX02_05775</name>
</gene>
<keyword evidence="2" id="KW-0808">Transferase</keyword>
<dbReference type="SUPFAM" id="SSF53448">
    <property type="entry name" value="Nucleotide-diphospho-sugar transferases"/>
    <property type="match status" value="1"/>
</dbReference>
<dbReference type="PANTHER" id="PTHR43685:SF2">
    <property type="entry name" value="GLYCOSYLTRANSFERASE 2-LIKE DOMAIN-CONTAINING PROTEIN"/>
    <property type="match status" value="1"/>
</dbReference>
<dbReference type="EC" id="2.4.-.-" evidence="2"/>